<evidence type="ECO:0000313" key="1">
    <source>
        <dbReference type="Ensembl" id="ENSSDUP00000010762.1"/>
    </source>
</evidence>
<proteinExistence type="predicted"/>
<sequence length="94" mass="10644">AGLQACHKPQTDNLLLSQGLRSPPTLVQGLNWQPLSQKRSSLTFRHLLPETSTLHEIVCLITHTHTHTHTHSTQSPTIINSNNKHMVMVMERHE</sequence>
<protein>
    <submittedName>
        <fullName evidence="1">Uncharacterized protein</fullName>
    </submittedName>
</protein>
<evidence type="ECO:0000313" key="2">
    <source>
        <dbReference type="Proteomes" id="UP000261420"/>
    </source>
</evidence>
<reference evidence="1" key="1">
    <citation type="submission" date="2025-08" db="UniProtKB">
        <authorList>
            <consortium name="Ensembl"/>
        </authorList>
    </citation>
    <scope>IDENTIFICATION</scope>
</reference>
<dbReference type="Proteomes" id="UP000261420">
    <property type="component" value="Unplaced"/>
</dbReference>
<organism evidence="1 2">
    <name type="scientific">Seriola dumerili</name>
    <name type="common">Greater amberjack</name>
    <name type="synonym">Caranx dumerili</name>
    <dbReference type="NCBI Taxonomy" id="41447"/>
    <lineage>
        <taxon>Eukaryota</taxon>
        <taxon>Metazoa</taxon>
        <taxon>Chordata</taxon>
        <taxon>Craniata</taxon>
        <taxon>Vertebrata</taxon>
        <taxon>Euteleostomi</taxon>
        <taxon>Actinopterygii</taxon>
        <taxon>Neopterygii</taxon>
        <taxon>Teleostei</taxon>
        <taxon>Neoteleostei</taxon>
        <taxon>Acanthomorphata</taxon>
        <taxon>Carangaria</taxon>
        <taxon>Carangiformes</taxon>
        <taxon>Carangidae</taxon>
        <taxon>Seriola</taxon>
    </lineage>
</organism>
<name>A0A3B4TXH8_SERDU</name>
<accession>A0A3B4TXH8</accession>
<reference evidence="1" key="2">
    <citation type="submission" date="2025-09" db="UniProtKB">
        <authorList>
            <consortium name="Ensembl"/>
        </authorList>
    </citation>
    <scope>IDENTIFICATION</scope>
</reference>
<dbReference type="Ensembl" id="ENSSDUT00000010959.1">
    <property type="protein sequence ID" value="ENSSDUP00000010762.1"/>
    <property type="gene ID" value="ENSSDUG00000007863.1"/>
</dbReference>
<keyword evidence="2" id="KW-1185">Reference proteome</keyword>
<dbReference type="AlphaFoldDB" id="A0A3B4TXH8"/>